<organism evidence="1 2">
    <name type="scientific">Strongyloides papillosus</name>
    <name type="common">Intestinal threadworm</name>
    <dbReference type="NCBI Taxonomy" id="174720"/>
    <lineage>
        <taxon>Eukaryota</taxon>
        <taxon>Metazoa</taxon>
        <taxon>Ecdysozoa</taxon>
        <taxon>Nematoda</taxon>
        <taxon>Chromadorea</taxon>
        <taxon>Rhabditida</taxon>
        <taxon>Tylenchina</taxon>
        <taxon>Panagrolaimomorpha</taxon>
        <taxon>Strongyloidoidea</taxon>
        <taxon>Strongyloididae</taxon>
        <taxon>Strongyloides</taxon>
    </lineage>
</organism>
<dbReference type="AlphaFoldDB" id="A0A0N5B3M7"/>
<evidence type="ECO:0000313" key="2">
    <source>
        <dbReference type="WBParaSite" id="SPAL_0000068050.1"/>
    </source>
</evidence>
<proteinExistence type="predicted"/>
<evidence type="ECO:0000313" key="1">
    <source>
        <dbReference type="Proteomes" id="UP000046392"/>
    </source>
</evidence>
<dbReference type="Proteomes" id="UP000046392">
    <property type="component" value="Unplaced"/>
</dbReference>
<reference evidence="2" key="1">
    <citation type="submission" date="2017-02" db="UniProtKB">
        <authorList>
            <consortium name="WormBaseParasite"/>
        </authorList>
    </citation>
    <scope>IDENTIFICATION</scope>
</reference>
<name>A0A0N5B3M7_STREA</name>
<sequence>MRFFAIRSAPFVFDIATLLYTPIFAISNKDLRKEISKNMFIFFKGSTSTPVKLLSTQRHSIWRSSKNTQK</sequence>
<protein>
    <submittedName>
        <fullName evidence="2">Secreted protein</fullName>
    </submittedName>
</protein>
<keyword evidence="1" id="KW-1185">Reference proteome</keyword>
<accession>A0A0N5B3M7</accession>
<dbReference type="WBParaSite" id="SPAL_0000068050.1">
    <property type="protein sequence ID" value="SPAL_0000068050.1"/>
    <property type="gene ID" value="SPAL_0000068050"/>
</dbReference>